<dbReference type="InterPro" id="IPR017517">
    <property type="entry name" value="Maleyloyr_isom"/>
</dbReference>
<dbReference type="EMBL" id="QHLZ01000002">
    <property type="protein sequence ID" value="PXA66731.1"/>
    <property type="molecule type" value="Genomic_DNA"/>
</dbReference>
<dbReference type="GO" id="GO:0046872">
    <property type="term" value="F:metal ion binding"/>
    <property type="evidence" value="ECO:0007669"/>
    <property type="project" value="InterPro"/>
</dbReference>
<evidence type="ECO:0000313" key="2">
    <source>
        <dbReference type="EMBL" id="PXA66731.1"/>
    </source>
</evidence>
<dbReference type="AlphaFoldDB" id="A0A2V3DVR1"/>
<dbReference type="Pfam" id="PF11716">
    <property type="entry name" value="MDMPI_N"/>
    <property type="match status" value="1"/>
</dbReference>
<proteinExistence type="predicted"/>
<comment type="caution">
    <text evidence="2">The sequence shown here is derived from an EMBL/GenBank/DDBJ whole genome shotgun (WGS) entry which is preliminary data.</text>
</comment>
<dbReference type="InterPro" id="IPR034660">
    <property type="entry name" value="DinB/YfiT-like"/>
</dbReference>
<accession>A0A2V3DVR1</accession>
<feature type="domain" description="Mycothiol-dependent maleylpyruvate isomerase metal-binding" evidence="1">
    <location>
        <begin position="13"/>
        <end position="97"/>
    </location>
</feature>
<keyword evidence="3" id="KW-1185">Reference proteome</keyword>
<reference evidence="2 3" key="1">
    <citation type="submission" date="2018-05" db="EMBL/GenBank/DDBJ databases">
        <title>Genetic diversity of glacier-inhabiting Cryobacterium bacteria in China and description of Cryobacterium mengkeensis sp. nov. and Arthrobacter glacialis sp. nov.</title>
        <authorList>
            <person name="Liu Q."/>
            <person name="Xin Y.-H."/>
        </authorList>
    </citation>
    <scope>NUCLEOTIDE SEQUENCE [LARGE SCALE GENOMIC DNA]</scope>
    <source>
        <strain evidence="2 3">GP3</strain>
    </source>
</reference>
<sequence length="216" mass="23151">MAKSQDTTLWALVHAERAALAEDLALLSPEQWHQPSLCETWDVQHVLAHLSAAASTGQWAWISSMLGARFRPAVHNQRRLAKHLGVTPSETLENFRAVINSTVAPSSDTAAYLGEVVVHAQDIRRPLGLARTPSLAALTPVAEFYASRNFAVPSRSNAAGLQLRAEDGPFTAGAGALVTGPTLALVMVMAGRTAYLSELNGPGVGVLRERLEQKRS</sequence>
<protein>
    <recommendedName>
        <fullName evidence="1">Mycothiol-dependent maleylpyruvate isomerase metal-binding domain-containing protein</fullName>
    </recommendedName>
</protein>
<evidence type="ECO:0000259" key="1">
    <source>
        <dbReference type="Pfam" id="PF11716"/>
    </source>
</evidence>
<gene>
    <name evidence="2" type="ORF">CVS29_03925</name>
</gene>
<dbReference type="SUPFAM" id="SSF109854">
    <property type="entry name" value="DinB/YfiT-like putative metalloenzymes"/>
    <property type="match status" value="1"/>
</dbReference>
<dbReference type="InterPro" id="IPR024344">
    <property type="entry name" value="MDMPI_metal-binding"/>
</dbReference>
<dbReference type="OrthoDB" id="5178565at2"/>
<name>A0A2V3DVR1_9MICC</name>
<evidence type="ECO:0000313" key="3">
    <source>
        <dbReference type="Proteomes" id="UP000246303"/>
    </source>
</evidence>
<organism evidence="2 3">
    <name type="scientific">Arthrobacter psychrochitiniphilus</name>
    <dbReference type="NCBI Taxonomy" id="291045"/>
    <lineage>
        <taxon>Bacteria</taxon>
        <taxon>Bacillati</taxon>
        <taxon>Actinomycetota</taxon>
        <taxon>Actinomycetes</taxon>
        <taxon>Micrococcales</taxon>
        <taxon>Micrococcaceae</taxon>
        <taxon>Arthrobacter</taxon>
    </lineage>
</organism>
<dbReference type="Proteomes" id="UP000246303">
    <property type="component" value="Unassembled WGS sequence"/>
</dbReference>
<dbReference type="NCBIfam" id="TIGR03083">
    <property type="entry name" value="maleylpyruvate isomerase family mycothiol-dependent enzyme"/>
    <property type="match status" value="1"/>
</dbReference>
<dbReference type="RefSeq" id="WP_110105045.1">
    <property type="nucleotide sequence ID" value="NZ_JACBZZ010000001.1"/>
</dbReference>
<dbReference type="Gene3D" id="1.20.120.450">
    <property type="entry name" value="dinb family like domain"/>
    <property type="match status" value="1"/>
</dbReference>